<keyword evidence="2" id="KW-1185">Reference proteome</keyword>
<dbReference type="Proteomes" id="UP001162480">
    <property type="component" value="Chromosome 2"/>
</dbReference>
<dbReference type="AlphaFoldDB" id="A0AA36AMD3"/>
<sequence>MARKSKEEYEFCSFNIIEILVATQEIHNSYRDHLNDPQNRQTKMLLHVRIDLSLKQYHDLLPVFGKRTDVTTFSSSSYKSQSLCRVG</sequence>
<organism evidence="1 2">
    <name type="scientific">Octopus vulgaris</name>
    <name type="common">Common octopus</name>
    <dbReference type="NCBI Taxonomy" id="6645"/>
    <lineage>
        <taxon>Eukaryota</taxon>
        <taxon>Metazoa</taxon>
        <taxon>Spiralia</taxon>
        <taxon>Lophotrochozoa</taxon>
        <taxon>Mollusca</taxon>
        <taxon>Cephalopoda</taxon>
        <taxon>Coleoidea</taxon>
        <taxon>Octopodiformes</taxon>
        <taxon>Octopoda</taxon>
        <taxon>Incirrata</taxon>
        <taxon>Octopodidae</taxon>
        <taxon>Octopus</taxon>
    </lineage>
</organism>
<reference evidence="1" key="1">
    <citation type="submission" date="2023-08" db="EMBL/GenBank/DDBJ databases">
        <authorList>
            <person name="Alioto T."/>
            <person name="Alioto T."/>
            <person name="Gomez Garrido J."/>
        </authorList>
    </citation>
    <scope>NUCLEOTIDE SEQUENCE</scope>
</reference>
<gene>
    <name evidence="1" type="ORF">OCTVUL_1B003657</name>
</gene>
<dbReference type="EMBL" id="OX597815">
    <property type="protein sequence ID" value="CAI9718875.1"/>
    <property type="molecule type" value="Genomic_DNA"/>
</dbReference>
<accession>A0AA36AMD3</accession>
<evidence type="ECO:0000313" key="2">
    <source>
        <dbReference type="Proteomes" id="UP001162480"/>
    </source>
</evidence>
<name>A0AA36AMD3_OCTVU</name>
<proteinExistence type="predicted"/>
<evidence type="ECO:0000313" key="1">
    <source>
        <dbReference type="EMBL" id="CAI9718875.1"/>
    </source>
</evidence>
<protein>
    <submittedName>
        <fullName evidence="1">Uncharacterized protein</fullName>
    </submittedName>
</protein>